<dbReference type="GO" id="GO:0003677">
    <property type="term" value="F:DNA binding"/>
    <property type="evidence" value="ECO:0007669"/>
    <property type="project" value="UniProtKB-KW"/>
</dbReference>
<reference evidence="2 3" key="1">
    <citation type="submission" date="2020-08" db="EMBL/GenBank/DDBJ databases">
        <title>Genomic Encyclopedia of Type Strains, Phase IV (KMG-IV): sequencing the most valuable type-strain genomes for metagenomic binning, comparative biology and taxonomic classification.</title>
        <authorList>
            <person name="Goeker M."/>
        </authorList>
    </citation>
    <scope>NUCLEOTIDE SEQUENCE [LARGE SCALE GENOMIC DNA]</scope>
    <source>
        <strain evidence="2 3">DSM 26575</strain>
    </source>
</reference>
<evidence type="ECO:0000259" key="1">
    <source>
        <dbReference type="Pfam" id="PF03466"/>
    </source>
</evidence>
<dbReference type="EMBL" id="JACIDW010000014">
    <property type="protein sequence ID" value="MBB3966143.1"/>
    <property type="molecule type" value="Genomic_DNA"/>
</dbReference>
<dbReference type="SUPFAM" id="SSF53850">
    <property type="entry name" value="Periplasmic binding protein-like II"/>
    <property type="match status" value="1"/>
</dbReference>
<evidence type="ECO:0000313" key="3">
    <source>
        <dbReference type="Proteomes" id="UP000582090"/>
    </source>
</evidence>
<keyword evidence="2" id="KW-0238">DNA-binding</keyword>
<feature type="domain" description="LysR substrate-binding" evidence="1">
    <location>
        <begin position="1"/>
        <end position="74"/>
    </location>
</feature>
<dbReference type="InterPro" id="IPR005119">
    <property type="entry name" value="LysR_subst-bd"/>
</dbReference>
<evidence type="ECO:0000313" key="2">
    <source>
        <dbReference type="EMBL" id="MBB3966143.1"/>
    </source>
</evidence>
<accession>A0A7W6GBW4</accession>
<dbReference type="Gene3D" id="3.40.190.290">
    <property type="match status" value="1"/>
</dbReference>
<sequence>MEFDASEAVLRMVSNGLGWAIATPMCLLHAHSSTMDLAALPLSTQTTRRRIYLVYRRNELTPIMSDVIDVSRQVIATVIIPRIADVTPWVDLAADLPASSVV</sequence>
<gene>
    <name evidence="2" type="ORF">GGQ67_003828</name>
</gene>
<organism evidence="2 3">
    <name type="scientific">Rhizobium metallidurans</name>
    <dbReference type="NCBI Taxonomy" id="1265931"/>
    <lineage>
        <taxon>Bacteria</taxon>
        <taxon>Pseudomonadati</taxon>
        <taxon>Pseudomonadota</taxon>
        <taxon>Alphaproteobacteria</taxon>
        <taxon>Hyphomicrobiales</taxon>
        <taxon>Rhizobiaceae</taxon>
        <taxon>Rhizobium/Agrobacterium group</taxon>
        <taxon>Rhizobium</taxon>
    </lineage>
</organism>
<name>A0A7W6GBW4_9HYPH</name>
<dbReference type="Proteomes" id="UP000582090">
    <property type="component" value="Unassembled WGS sequence"/>
</dbReference>
<dbReference type="Pfam" id="PF03466">
    <property type="entry name" value="LysR_substrate"/>
    <property type="match status" value="1"/>
</dbReference>
<comment type="caution">
    <text evidence="2">The sequence shown here is derived from an EMBL/GenBank/DDBJ whole genome shotgun (WGS) entry which is preliminary data.</text>
</comment>
<protein>
    <submittedName>
        <fullName evidence="2">DNA-binding transcriptional LysR family regulator</fullName>
    </submittedName>
</protein>
<keyword evidence="3" id="KW-1185">Reference proteome</keyword>
<dbReference type="AlphaFoldDB" id="A0A7W6GBW4"/>
<proteinExistence type="predicted"/>